<evidence type="ECO:0000313" key="2">
    <source>
        <dbReference type="Proteomes" id="UP001596039"/>
    </source>
</evidence>
<evidence type="ECO:0000313" key="1">
    <source>
        <dbReference type="EMBL" id="MFC5503316.1"/>
    </source>
</evidence>
<dbReference type="EMBL" id="JBHSMG010000004">
    <property type="protein sequence ID" value="MFC5503316.1"/>
    <property type="molecule type" value="Genomic_DNA"/>
</dbReference>
<keyword evidence="2" id="KW-1185">Reference proteome</keyword>
<protein>
    <submittedName>
        <fullName evidence="1">Gamma-glutamyl-gamma-aminobutyrate hydrolase family protein</fullName>
    </submittedName>
</protein>
<dbReference type="Pfam" id="PF07722">
    <property type="entry name" value="Peptidase_C26"/>
    <property type="match status" value="1"/>
</dbReference>
<proteinExistence type="predicted"/>
<dbReference type="PANTHER" id="PTHR43235:SF1">
    <property type="entry name" value="GLUTAMINE AMIDOTRANSFERASE PB2B2.05-RELATED"/>
    <property type="match status" value="1"/>
</dbReference>
<dbReference type="CDD" id="cd01745">
    <property type="entry name" value="GATase1_2"/>
    <property type="match status" value="1"/>
</dbReference>
<gene>
    <name evidence="1" type="ORF">ACFPJ4_13795</name>
</gene>
<dbReference type="RefSeq" id="WP_386741030.1">
    <property type="nucleotide sequence ID" value="NZ_JBHSMG010000004.1"/>
</dbReference>
<accession>A0ABW0NS83</accession>
<reference evidence="2" key="1">
    <citation type="journal article" date="2019" name="Int. J. Syst. Evol. Microbiol.">
        <title>The Global Catalogue of Microorganisms (GCM) 10K type strain sequencing project: providing services to taxonomists for standard genome sequencing and annotation.</title>
        <authorList>
            <consortium name="The Broad Institute Genomics Platform"/>
            <consortium name="The Broad Institute Genome Sequencing Center for Infectious Disease"/>
            <person name="Wu L."/>
            <person name="Ma J."/>
        </authorList>
    </citation>
    <scope>NUCLEOTIDE SEQUENCE [LARGE SCALE GENOMIC DNA]</scope>
    <source>
        <strain evidence="2">CGMCC 4.6997</strain>
    </source>
</reference>
<dbReference type="InterPro" id="IPR029062">
    <property type="entry name" value="Class_I_gatase-like"/>
</dbReference>
<dbReference type="SUPFAM" id="SSF52317">
    <property type="entry name" value="Class I glutamine amidotransferase-like"/>
    <property type="match status" value="1"/>
</dbReference>
<dbReference type="Proteomes" id="UP001596039">
    <property type="component" value="Unassembled WGS sequence"/>
</dbReference>
<organism evidence="1 2">
    <name type="scientific">Lysinimonas soli</name>
    <dbReference type="NCBI Taxonomy" id="1074233"/>
    <lineage>
        <taxon>Bacteria</taxon>
        <taxon>Bacillati</taxon>
        <taxon>Actinomycetota</taxon>
        <taxon>Actinomycetes</taxon>
        <taxon>Micrococcales</taxon>
        <taxon>Microbacteriaceae</taxon>
        <taxon>Lysinimonas</taxon>
    </lineage>
</organism>
<dbReference type="Gene3D" id="3.40.50.880">
    <property type="match status" value="1"/>
</dbReference>
<sequence>MVSSDSELQRPLIGLTTYLQRAQTGVWDVQAAFLPEVYFAAVEKAGGIPVLLPPQPVEGGVAEQVLSRLDGLIIAGGLDVDAARYGATAHPENDRPSPLRDDWDDALLTAAITAEVPFLAICRGIQVLNVLRGGTLHQHLPEVVGDDRFRAGNGEFAVNEVRVQPESRIAAVIGEGSHAVQSYHHQAIDAVGSGLRVTAQSDDGIVQAVELEDVPFGVGVQWHPEQDAEEDARLFEGLVEAARSYRKLHA</sequence>
<dbReference type="GO" id="GO:0016787">
    <property type="term" value="F:hydrolase activity"/>
    <property type="evidence" value="ECO:0007669"/>
    <property type="project" value="UniProtKB-KW"/>
</dbReference>
<comment type="caution">
    <text evidence="1">The sequence shown here is derived from an EMBL/GenBank/DDBJ whole genome shotgun (WGS) entry which is preliminary data.</text>
</comment>
<keyword evidence="1" id="KW-0378">Hydrolase</keyword>
<dbReference type="InterPro" id="IPR044668">
    <property type="entry name" value="PuuD-like"/>
</dbReference>
<dbReference type="PANTHER" id="PTHR43235">
    <property type="entry name" value="GLUTAMINE AMIDOTRANSFERASE PB2B2.05-RELATED"/>
    <property type="match status" value="1"/>
</dbReference>
<name>A0ABW0NS83_9MICO</name>
<dbReference type="InterPro" id="IPR011697">
    <property type="entry name" value="Peptidase_C26"/>
</dbReference>
<dbReference type="PROSITE" id="PS51273">
    <property type="entry name" value="GATASE_TYPE_1"/>
    <property type="match status" value="1"/>
</dbReference>